<comment type="caution">
    <text evidence="2">The sequence shown here is derived from an EMBL/GenBank/DDBJ whole genome shotgun (WGS) entry which is preliminary data.</text>
</comment>
<name>A0A834IDW1_RHYFE</name>
<feature type="non-terminal residue" evidence="2">
    <location>
        <position position="73"/>
    </location>
</feature>
<evidence type="ECO:0000313" key="2">
    <source>
        <dbReference type="EMBL" id="KAF7276265.1"/>
    </source>
</evidence>
<gene>
    <name evidence="2" type="ORF">GWI33_010722</name>
</gene>
<feature type="region of interest" description="Disordered" evidence="1">
    <location>
        <begin position="34"/>
        <end position="73"/>
    </location>
</feature>
<proteinExistence type="predicted"/>
<dbReference type="AlphaFoldDB" id="A0A834IDW1"/>
<accession>A0A834IDW1</accession>
<dbReference type="EMBL" id="JAACXV010007855">
    <property type="protein sequence ID" value="KAF7276265.1"/>
    <property type="molecule type" value="Genomic_DNA"/>
</dbReference>
<evidence type="ECO:0000256" key="1">
    <source>
        <dbReference type="SAM" id="MobiDB-lite"/>
    </source>
</evidence>
<evidence type="ECO:0000313" key="3">
    <source>
        <dbReference type="Proteomes" id="UP000625711"/>
    </source>
</evidence>
<keyword evidence="3" id="KW-1185">Reference proteome</keyword>
<organism evidence="2 3">
    <name type="scientific">Rhynchophorus ferrugineus</name>
    <name type="common">Red palm weevil</name>
    <name type="synonym">Curculio ferrugineus</name>
    <dbReference type="NCBI Taxonomy" id="354439"/>
    <lineage>
        <taxon>Eukaryota</taxon>
        <taxon>Metazoa</taxon>
        <taxon>Ecdysozoa</taxon>
        <taxon>Arthropoda</taxon>
        <taxon>Hexapoda</taxon>
        <taxon>Insecta</taxon>
        <taxon>Pterygota</taxon>
        <taxon>Neoptera</taxon>
        <taxon>Endopterygota</taxon>
        <taxon>Coleoptera</taxon>
        <taxon>Polyphaga</taxon>
        <taxon>Cucujiformia</taxon>
        <taxon>Curculionidae</taxon>
        <taxon>Dryophthorinae</taxon>
        <taxon>Rhynchophorus</taxon>
    </lineage>
</organism>
<sequence length="73" mass="8617">MRPDLPFEMRRLLAMHFVRPRSIFDMRRTLSQIPLHLPRQQPEATMPEQRNPSPINEPQQPPPSQNDQHPTPS</sequence>
<dbReference type="Proteomes" id="UP000625711">
    <property type="component" value="Unassembled WGS sequence"/>
</dbReference>
<protein>
    <submittedName>
        <fullName evidence="2">Uncharacterized protein</fullName>
    </submittedName>
</protein>
<reference evidence="2" key="1">
    <citation type="submission" date="2020-08" db="EMBL/GenBank/DDBJ databases">
        <title>Genome sequencing and assembly of the red palm weevil Rhynchophorus ferrugineus.</title>
        <authorList>
            <person name="Dias G.B."/>
            <person name="Bergman C.M."/>
            <person name="Manee M."/>
        </authorList>
    </citation>
    <scope>NUCLEOTIDE SEQUENCE</scope>
    <source>
        <strain evidence="2">AA-2017</strain>
        <tissue evidence="2">Whole larva</tissue>
    </source>
</reference>